<dbReference type="AlphaFoldDB" id="A0A9P7JBF1"/>
<feature type="transmembrane region" description="Helical" evidence="1">
    <location>
        <begin position="41"/>
        <end position="62"/>
    </location>
</feature>
<dbReference type="GO" id="GO:0005737">
    <property type="term" value="C:cytoplasm"/>
    <property type="evidence" value="ECO:0007669"/>
    <property type="project" value="TreeGrafter"/>
</dbReference>
<organism evidence="2 3">
    <name type="scientific">Suillus subaureus</name>
    <dbReference type="NCBI Taxonomy" id="48587"/>
    <lineage>
        <taxon>Eukaryota</taxon>
        <taxon>Fungi</taxon>
        <taxon>Dikarya</taxon>
        <taxon>Basidiomycota</taxon>
        <taxon>Agaricomycotina</taxon>
        <taxon>Agaricomycetes</taxon>
        <taxon>Agaricomycetidae</taxon>
        <taxon>Boletales</taxon>
        <taxon>Suillineae</taxon>
        <taxon>Suillaceae</taxon>
        <taxon>Suillus</taxon>
    </lineage>
</organism>
<evidence type="ECO:0000256" key="1">
    <source>
        <dbReference type="SAM" id="Phobius"/>
    </source>
</evidence>
<proteinExistence type="predicted"/>
<comment type="caution">
    <text evidence="2">The sequence shown here is derived from an EMBL/GenBank/DDBJ whole genome shotgun (WGS) entry which is preliminary data.</text>
</comment>
<name>A0A9P7JBF1_9AGAM</name>
<dbReference type="PANTHER" id="PTHR28110">
    <property type="entry name" value="TRANSMEMBRANE PROTEIN"/>
    <property type="match status" value="1"/>
</dbReference>
<keyword evidence="1" id="KW-0472">Membrane</keyword>
<protein>
    <submittedName>
        <fullName evidence="2">Uncharacterized protein</fullName>
    </submittedName>
</protein>
<dbReference type="PANTHER" id="PTHR28110:SF1">
    <property type="entry name" value="TRANSMEMBRANE PROTEIN"/>
    <property type="match status" value="1"/>
</dbReference>
<gene>
    <name evidence="2" type="ORF">BJ212DRAFT_1464938</name>
</gene>
<dbReference type="RefSeq" id="XP_041190689.1">
    <property type="nucleotide sequence ID" value="XM_041338959.1"/>
</dbReference>
<dbReference type="EMBL" id="JABBWG010000026">
    <property type="protein sequence ID" value="KAG1812544.1"/>
    <property type="molecule type" value="Genomic_DNA"/>
</dbReference>
<evidence type="ECO:0000313" key="3">
    <source>
        <dbReference type="Proteomes" id="UP000807769"/>
    </source>
</evidence>
<accession>A0A9P7JBF1</accession>
<keyword evidence="1" id="KW-0812">Transmembrane</keyword>
<dbReference type="OrthoDB" id="4347at2759"/>
<dbReference type="GeneID" id="64632975"/>
<dbReference type="InterPro" id="IPR055323">
    <property type="entry name" value="C57A10.07/YOR238W"/>
</dbReference>
<keyword evidence="1" id="KW-1133">Transmembrane helix</keyword>
<reference evidence="2" key="1">
    <citation type="journal article" date="2020" name="New Phytol.">
        <title>Comparative genomics reveals dynamic genome evolution in host specialist ectomycorrhizal fungi.</title>
        <authorList>
            <person name="Lofgren L.A."/>
            <person name="Nguyen N.H."/>
            <person name="Vilgalys R."/>
            <person name="Ruytinx J."/>
            <person name="Liao H.L."/>
            <person name="Branco S."/>
            <person name="Kuo A."/>
            <person name="LaButti K."/>
            <person name="Lipzen A."/>
            <person name="Andreopoulos W."/>
            <person name="Pangilinan J."/>
            <person name="Riley R."/>
            <person name="Hundley H."/>
            <person name="Na H."/>
            <person name="Barry K."/>
            <person name="Grigoriev I.V."/>
            <person name="Stajich J.E."/>
            <person name="Kennedy P.G."/>
        </authorList>
    </citation>
    <scope>NUCLEOTIDE SEQUENCE</scope>
    <source>
        <strain evidence="2">MN1</strain>
    </source>
</reference>
<keyword evidence="3" id="KW-1185">Reference proteome</keyword>
<sequence>MLPSPVSSNRRGTSQHLHTFSLSNLKRALNLLRARSRFTNLSIVILAGCFGVSFLYNLAFIFSSSTSLLAYTPPQSILSTIARNATLENLSHLVIVPGHAIWTGAQPDQVLDVDRWTLEEYQRGGGSYRISAFVEHIRRGVEITLKDDSSLLVFSGQVSDLGKYVRFANPPSRGQTRLQSTTTEAESYMRLATSLGLFHPDSERTPHETHFLRATTETYALDSYQNFLFSLARFHEITGRYPMQVTIVGYEMKRRRFEELHRTALRFPAHHFEYIGLEPSANEESARIGEVKNGYAPYKLDLYGCHDFLLAKRRARNPFLRFHSYHTSAPELAGLLEWCPDDAEMVYNEPLPWDVYE</sequence>
<dbReference type="Proteomes" id="UP000807769">
    <property type="component" value="Unassembled WGS sequence"/>
</dbReference>
<evidence type="ECO:0000313" key="2">
    <source>
        <dbReference type="EMBL" id="KAG1812544.1"/>
    </source>
</evidence>